<dbReference type="SUPFAM" id="SSF51161">
    <property type="entry name" value="Trimeric LpxA-like enzymes"/>
    <property type="match status" value="1"/>
</dbReference>
<name>A0A937G130_9BACT</name>
<evidence type="ECO:0000256" key="2">
    <source>
        <dbReference type="ARBA" id="ARBA00022737"/>
    </source>
</evidence>
<dbReference type="Proteomes" id="UP000614216">
    <property type="component" value="Unassembled WGS sequence"/>
</dbReference>
<evidence type="ECO:0000313" key="5">
    <source>
        <dbReference type="Proteomes" id="UP000614216"/>
    </source>
</evidence>
<dbReference type="InterPro" id="IPR018357">
    <property type="entry name" value="Hexapep_transf_CS"/>
</dbReference>
<dbReference type="InterPro" id="IPR011004">
    <property type="entry name" value="Trimer_LpxA-like_sf"/>
</dbReference>
<sequence>MKKLFGFILRVHDFIYRKLSYLKLKTLIREVGENTSGNWTVEIKYGQNIKIGAHTTIGPYSTLGAMSPIVIGNFVRISKGVILETAGLNLNAPPPYKHQSKPITIEDGVWLATNVIVLGGVTIGENSIIGAGVVVTKNVAPNSVVVGQSMRLLDKKITR</sequence>
<dbReference type="Gene3D" id="2.160.10.10">
    <property type="entry name" value="Hexapeptide repeat proteins"/>
    <property type="match status" value="1"/>
</dbReference>
<dbReference type="GO" id="GO:0016746">
    <property type="term" value="F:acyltransferase activity"/>
    <property type="evidence" value="ECO:0007669"/>
    <property type="project" value="UniProtKB-KW"/>
</dbReference>
<evidence type="ECO:0000313" key="4">
    <source>
        <dbReference type="EMBL" id="MBL6449860.1"/>
    </source>
</evidence>
<keyword evidence="1" id="KW-0808">Transferase</keyword>
<dbReference type="AlphaFoldDB" id="A0A937G130"/>
<gene>
    <name evidence="4" type="ORF">JMN32_26345</name>
</gene>
<comment type="caution">
    <text evidence="4">The sequence shown here is derived from an EMBL/GenBank/DDBJ whole genome shotgun (WGS) entry which is preliminary data.</text>
</comment>
<dbReference type="RefSeq" id="WP_202859399.1">
    <property type="nucleotide sequence ID" value="NZ_JAEUGD010000067.1"/>
</dbReference>
<dbReference type="Pfam" id="PF00132">
    <property type="entry name" value="Hexapep"/>
    <property type="match status" value="1"/>
</dbReference>
<dbReference type="PANTHER" id="PTHR23416">
    <property type="entry name" value="SIALIC ACID SYNTHASE-RELATED"/>
    <property type="match status" value="1"/>
</dbReference>
<dbReference type="CDD" id="cd04647">
    <property type="entry name" value="LbH_MAT_like"/>
    <property type="match status" value="1"/>
</dbReference>
<dbReference type="InterPro" id="IPR051159">
    <property type="entry name" value="Hexapeptide_acetyltransf"/>
</dbReference>
<reference evidence="4" key="1">
    <citation type="submission" date="2021-01" db="EMBL/GenBank/DDBJ databases">
        <title>Fulvivirga kasyanovii gen. nov., sp nov., a novel member of the phylum Bacteroidetes isolated from seawater in a mussel farm.</title>
        <authorList>
            <person name="Zhao L.-H."/>
            <person name="Wang Z.-J."/>
        </authorList>
    </citation>
    <scope>NUCLEOTIDE SEQUENCE</scope>
    <source>
        <strain evidence="4">29W222</strain>
    </source>
</reference>
<protein>
    <submittedName>
        <fullName evidence="4">Acyltransferase</fullName>
    </submittedName>
</protein>
<organism evidence="4 5">
    <name type="scientific">Fulvivirga marina</name>
    <dbReference type="NCBI Taxonomy" id="2494733"/>
    <lineage>
        <taxon>Bacteria</taxon>
        <taxon>Pseudomonadati</taxon>
        <taxon>Bacteroidota</taxon>
        <taxon>Cytophagia</taxon>
        <taxon>Cytophagales</taxon>
        <taxon>Fulvivirgaceae</taxon>
        <taxon>Fulvivirga</taxon>
    </lineage>
</organism>
<evidence type="ECO:0000256" key="1">
    <source>
        <dbReference type="ARBA" id="ARBA00022679"/>
    </source>
</evidence>
<dbReference type="EMBL" id="JAEUGD010000067">
    <property type="protein sequence ID" value="MBL6449860.1"/>
    <property type="molecule type" value="Genomic_DNA"/>
</dbReference>
<keyword evidence="2" id="KW-0677">Repeat</keyword>
<accession>A0A937G130</accession>
<proteinExistence type="predicted"/>
<keyword evidence="3 4" id="KW-0012">Acyltransferase</keyword>
<dbReference type="PROSITE" id="PS00101">
    <property type="entry name" value="HEXAPEP_TRANSFERASES"/>
    <property type="match status" value="1"/>
</dbReference>
<evidence type="ECO:0000256" key="3">
    <source>
        <dbReference type="ARBA" id="ARBA00023315"/>
    </source>
</evidence>
<keyword evidence="5" id="KW-1185">Reference proteome</keyword>
<dbReference type="InterPro" id="IPR001451">
    <property type="entry name" value="Hexapep"/>
</dbReference>